<dbReference type="EMBL" id="JBBDHC010000015">
    <property type="protein sequence ID" value="MEJ1250145.1"/>
    <property type="molecule type" value="Genomic_DNA"/>
</dbReference>
<name>A0AAW9R6N1_9GAMM</name>
<evidence type="ECO:0000313" key="3">
    <source>
        <dbReference type="Proteomes" id="UP001364472"/>
    </source>
</evidence>
<organism evidence="2 3">
    <name type="scientific">Denitratimonas tolerans</name>
    <dbReference type="NCBI Taxonomy" id="1338420"/>
    <lineage>
        <taxon>Bacteria</taxon>
        <taxon>Pseudomonadati</taxon>
        <taxon>Pseudomonadota</taxon>
        <taxon>Gammaproteobacteria</taxon>
        <taxon>Lysobacterales</taxon>
        <taxon>Lysobacteraceae</taxon>
        <taxon>Denitratimonas</taxon>
    </lineage>
</organism>
<dbReference type="AlphaFoldDB" id="A0AAW9R6N1"/>
<dbReference type="PANTHER" id="PTHR40590:SF1">
    <property type="entry name" value="CYTOPLASMIC PROTEIN"/>
    <property type="match status" value="1"/>
</dbReference>
<gene>
    <name evidence="2" type="ORF">WB794_10740</name>
</gene>
<dbReference type="InterPro" id="IPR047111">
    <property type="entry name" value="YbaP-like"/>
</dbReference>
<dbReference type="Pfam" id="PF01963">
    <property type="entry name" value="TraB_PrgY_gumN"/>
    <property type="match status" value="1"/>
</dbReference>
<dbReference type="InterPro" id="IPR032710">
    <property type="entry name" value="NTF2-like_dom_sf"/>
</dbReference>
<evidence type="ECO:0000256" key="1">
    <source>
        <dbReference type="SAM" id="SignalP"/>
    </source>
</evidence>
<feature type="signal peptide" evidence="1">
    <location>
        <begin position="1"/>
        <end position="19"/>
    </location>
</feature>
<accession>A0AAW9R6N1</accession>
<dbReference type="InterPro" id="IPR002816">
    <property type="entry name" value="TraB/PrgY/GumN_fam"/>
</dbReference>
<dbReference type="PANTHER" id="PTHR40590">
    <property type="entry name" value="CYTOPLASMIC PROTEIN-RELATED"/>
    <property type="match status" value="1"/>
</dbReference>
<dbReference type="SUPFAM" id="SSF54427">
    <property type="entry name" value="NTF2-like"/>
    <property type="match status" value="1"/>
</dbReference>
<sequence>MIRRLLAAFLLFATAIAAAAPPEPLLWTAQNGAGTVYLLGSFHLLRAEDYPLHPRVEVAYAEADRLVFEIDPAEMASPDLLATIQTLAKFDDGRTLRGVISEENAEKLKAFMGGSEAAMASSDAFKPWYVGMNLVVGMMARFGLDPKRGLDQHFMRRAAADGKPVGGLETVLQQMGALDASPLAEQEQMLSEAFAPPAEMRRRVFAMHDLWRAGDADGLLALINEDMAEKTPQMYLRLNRDRNLAWLPQVADMLERDQTVLVVVGTMHLIGDEGLVALLRARGVKVERVDAEQAVKLPPLPDAA</sequence>
<keyword evidence="1" id="KW-0732">Signal</keyword>
<protein>
    <submittedName>
        <fullName evidence="2">TraB/GumN family protein</fullName>
    </submittedName>
</protein>
<reference evidence="2 3" key="1">
    <citation type="journal article" date="2016" name="Antonie Van Leeuwenhoek">
        <title>Denitratimonas tolerans gen. nov., sp. nov., a denitrifying bacterium isolated from a bioreactor for tannery wastewater treatment.</title>
        <authorList>
            <person name="Han S.I."/>
            <person name="Kim J.O."/>
            <person name="Lee Y.R."/>
            <person name="Ekpeghere K.I."/>
            <person name="Koh S.C."/>
            <person name="Whang K.S."/>
        </authorList>
    </citation>
    <scope>NUCLEOTIDE SEQUENCE [LARGE SCALE GENOMIC DNA]</scope>
    <source>
        <strain evidence="2 3">KACC 17565</strain>
    </source>
</reference>
<comment type="caution">
    <text evidence="2">The sequence shown here is derived from an EMBL/GenBank/DDBJ whole genome shotgun (WGS) entry which is preliminary data.</text>
</comment>
<proteinExistence type="predicted"/>
<keyword evidence="3" id="KW-1185">Reference proteome</keyword>
<dbReference type="RefSeq" id="WP_337335844.1">
    <property type="nucleotide sequence ID" value="NZ_JBBDHC010000015.1"/>
</dbReference>
<dbReference type="CDD" id="cd14789">
    <property type="entry name" value="Tiki"/>
    <property type="match status" value="1"/>
</dbReference>
<dbReference type="Proteomes" id="UP001364472">
    <property type="component" value="Unassembled WGS sequence"/>
</dbReference>
<evidence type="ECO:0000313" key="2">
    <source>
        <dbReference type="EMBL" id="MEJ1250145.1"/>
    </source>
</evidence>
<feature type="chain" id="PRO_5043701489" evidence="1">
    <location>
        <begin position="20"/>
        <end position="304"/>
    </location>
</feature>